<evidence type="ECO:0000256" key="2">
    <source>
        <dbReference type="SAM" id="MobiDB-lite"/>
    </source>
</evidence>
<dbReference type="SMART" id="SM00248">
    <property type="entry name" value="ANK"/>
    <property type="match status" value="2"/>
</dbReference>
<dbReference type="InterPro" id="IPR010730">
    <property type="entry name" value="HET"/>
</dbReference>
<feature type="repeat" description="ANK" evidence="1">
    <location>
        <begin position="742"/>
        <end position="774"/>
    </location>
</feature>
<dbReference type="InterPro" id="IPR002110">
    <property type="entry name" value="Ankyrin_rpt"/>
</dbReference>
<sequence>MSGLEIPAFIIGLGGLISVFEKGFEVWRVIRRADDFGDDVADWMCKLEMEFFRFQTWWTALEHLAITKNSSHSVLNVPLQSSPLQVALDKQFGKPIIDAATSVLRLLEKIEGILQRNGVLVVMQAEPAVTDHDGDLGEATAKSRQRLKRFANELLKHTPWTTRIKHSTSPWKEDTDKTALDDSLESMIYWNNTLYSILPQNIRDSILELGIAGYALDSPENIKDIVNLSNNRNGTLSQSAKLMTIRRRFKDGSDLSVDLDAILQKMELKEAAFEGLVAADVFKGCQYTISQYASQDGQISRVLIEWIPIPKDFGAYKLAHSRMAQISWTLQQIGTFSAIQAYPALGFVEFGSARSFGLVSTLPRSFTSSTKVYTLYDMLSGGQKSAAGSKSASRVQHALPSLNQRLQLASKLAMGFYTFLLTRWHHERFNSLHIAFLTDEGDAKSKTLDLTQPIIGGFAISRPDSPTELSISASVEDTEVVYLHPDIRKRLKSGSTQNGDEQRFQRVHDIYTVGLLLAEIGYWRPIAKVAESGSKGSKADSMSPEQFKEAVVKKCKSDLAFFAGETYRDITLRCLLAVPINYIMASIDAPPIDFTNFSYTNLPSPSSIRLLSFIKRPRQLSPPSILGEPLLECILETVDINETPDFDLISSTWGNPDSADPGDTDEYGPMHRYPIAINGKLMFLPKNIYEALKMAHKVNDPVEQRNELFLETELMTAVENNHRPKVQRLLEQGAHIHAQDCFDKTAVHHAAQLGHFDIINILLDYGASMKVIDSHGKTPMDYITYTKPKDWENVEEIAYKMQKTPAERELVPIPEVVRVGRPMWIDAICIDQSNSEERSNHGSLIAQIYCRANSVIAWVGVQTDNTKLAPEAILSILRADGKDVDETMSDETLSVANAGCSYIPSDEEKSSIIRFMRLSWFEREDLMHEVAFGRAITVYCGMDALLFSSIMEFFRRETYSGTFLPPDLQVWSLLGSTGSKKRSSLGSRSRRKRMRRDSISG</sequence>
<dbReference type="InterPro" id="IPR029498">
    <property type="entry name" value="HeLo_dom"/>
</dbReference>
<organism evidence="5 6">
    <name type="scientific">Fusarium oxysporum f. sp. cubense</name>
    <dbReference type="NCBI Taxonomy" id="61366"/>
    <lineage>
        <taxon>Eukaryota</taxon>
        <taxon>Fungi</taxon>
        <taxon>Dikarya</taxon>
        <taxon>Ascomycota</taxon>
        <taxon>Pezizomycotina</taxon>
        <taxon>Sordariomycetes</taxon>
        <taxon>Hypocreomycetidae</taxon>
        <taxon>Hypocreales</taxon>
        <taxon>Nectriaceae</taxon>
        <taxon>Fusarium</taxon>
        <taxon>Fusarium oxysporum species complex</taxon>
    </lineage>
</organism>
<feature type="region of interest" description="Disordered" evidence="2">
    <location>
        <begin position="977"/>
        <end position="1001"/>
    </location>
</feature>
<dbReference type="AlphaFoldDB" id="A0A5C6TCG0"/>
<gene>
    <name evidence="5" type="ORF">FocTR4_00004156</name>
</gene>
<reference evidence="5 6" key="1">
    <citation type="submission" date="2019-07" db="EMBL/GenBank/DDBJ databases">
        <title>The First High-Quality Draft Genome Sequence of the Causal Agent of the Current Panama Disease Epidemic.</title>
        <authorList>
            <person name="Warmington R.J."/>
            <person name="Kay W."/>
            <person name="Jeffries A."/>
            <person name="Bebber D."/>
            <person name="Moore K."/>
            <person name="Studholme D.J."/>
        </authorList>
    </citation>
    <scope>NUCLEOTIDE SEQUENCE [LARGE SCALE GENOMIC DNA]</scope>
    <source>
        <strain evidence="5 6">TR4</strain>
    </source>
</reference>
<comment type="caution">
    <text evidence="5">The sequence shown here is derived from an EMBL/GenBank/DDBJ whole genome shotgun (WGS) entry which is preliminary data.</text>
</comment>
<dbReference type="SUPFAM" id="SSF48403">
    <property type="entry name" value="Ankyrin repeat"/>
    <property type="match status" value="1"/>
</dbReference>
<dbReference type="Pfam" id="PF06985">
    <property type="entry name" value="HET"/>
    <property type="match status" value="1"/>
</dbReference>
<feature type="compositionally biased region" description="Basic residues" evidence="2">
    <location>
        <begin position="979"/>
        <end position="995"/>
    </location>
</feature>
<dbReference type="EMBL" id="VMNF01000005">
    <property type="protein sequence ID" value="TXC07828.1"/>
    <property type="molecule type" value="Genomic_DNA"/>
</dbReference>
<dbReference type="PANTHER" id="PTHR37542">
    <property type="entry name" value="HELO DOMAIN-CONTAINING PROTEIN-RELATED"/>
    <property type="match status" value="1"/>
</dbReference>
<dbReference type="PROSITE" id="PS50088">
    <property type="entry name" value="ANK_REPEAT"/>
    <property type="match status" value="1"/>
</dbReference>
<feature type="domain" description="Heterokaryon incompatibility" evidence="3">
    <location>
        <begin position="821"/>
        <end position="923"/>
    </location>
</feature>
<dbReference type="PANTHER" id="PTHR37542:SF3">
    <property type="entry name" value="PRION-INHIBITION AND PROPAGATION HELO DOMAIN-CONTAINING PROTEIN"/>
    <property type="match status" value="1"/>
</dbReference>
<keyword evidence="1" id="KW-0040">ANK repeat</keyword>
<dbReference type="Proteomes" id="UP000321331">
    <property type="component" value="Unassembled WGS sequence"/>
</dbReference>
<feature type="domain" description="Prion-inhibition and propagation HeLo" evidence="4">
    <location>
        <begin position="11"/>
        <end position="204"/>
    </location>
</feature>
<evidence type="ECO:0000259" key="4">
    <source>
        <dbReference type="Pfam" id="PF14479"/>
    </source>
</evidence>
<proteinExistence type="predicted"/>
<evidence type="ECO:0000313" key="5">
    <source>
        <dbReference type="EMBL" id="TXC07828.1"/>
    </source>
</evidence>
<dbReference type="PROSITE" id="PS50297">
    <property type="entry name" value="ANK_REP_REGION"/>
    <property type="match status" value="1"/>
</dbReference>
<dbReference type="InterPro" id="IPR038305">
    <property type="entry name" value="HeLo_sf"/>
</dbReference>
<evidence type="ECO:0000313" key="6">
    <source>
        <dbReference type="Proteomes" id="UP000321331"/>
    </source>
</evidence>
<evidence type="ECO:0000259" key="3">
    <source>
        <dbReference type="Pfam" id="PF06985"/>
    </source>
</evidence>
<protein>
    <submittedName>
        <fullName evidence="5">Uncharacterized protein</fullName>
    </submittedName>
</protein>
<accession>A0A5C6TCG0</accession>
<dbReference type="Gene3D" id="1.20.120.1020">
    <property type="entry name" value="Prion-inhibition and propagation, HeLo domain"/>
    <property type="match status" value="1"/>
</dbReference>
<name>A0A5C6TCG0_FUSOC</name>
<dbReference type="Pfam" id="PF14479">
    <property type="entry name" value="HeLo"/>
    <property type="match status" value="1"/>
</dbReference>
<evidence type="ECO:0000256" key="1">
    <source>
        <dbReference type="PROSITE-ProRule" id="PRU00023"/>
    </source>
</evidence>
<dbReference type="InterPro" id="IPR036770">
    <property type="entry name" value="Ankyrin_rpt-contain_sf"/>
</dbReference>
<dbReference type="Pfam" id="PF12796">
    <property type="entry name" value="Ank_2"/>
    <property type="match status" value="1"/>
</dbReference>
<dbReference type="Gene3D" id="1.25.40.20">
    <property type="entry name" value="Ankyrin repeat-containing domain"/>
    <property type="match status" value="1"/>
</dbReference>